<dbReference type="InterPro" id="IPR024711">
    <property type="entry name" value="Catalase_clade1/3"/>
</dbReference>
<evidence type="ECO:0000256" key="5">
    <source>
        <dbReference type="ARBA" id="ARBA00023002"/>
    </source>
</evidence>
<dbReference type="InterPro" id="IPR002226">
    <property type="entry name" value="Catalase_haem_BS"/>
</dbReference>
<protein>
    <recommendedName>
        <fullName evidence="11">Catalase</fullName>
        <ecNumber evidence="11">1.11.1.6</ecNumber>
    </recommendedName>
</protein>
<dbReference type="Pfam" id="PF00199">
    <property type="entry name" value="Catalase"/>
    <property type="match status" value="1"/>
</dbReference>
<dbReference type="InterPro" id="IPR024708">
    <property type="entry name" value="Catalase_AS"/>
</dbReference>
<feature type="active site" evidence="9">
    <location>
        <position position="73"/>
    </location>
</feature>
<evidence type="ECO:0000256" key="7">
    <source>
        <dbReference type="ARBA" id="ARBA00023324"/>
    </source>
</evidence>
<dbReference type="GO" id="GO:0042744">
    <property type="term" value="P:hydrogen peroxide catabolic process"/>
    <property type="evidence" value="ECO:0007669"/>
    <property type="project" value="UniProtKB-KW"/>
</dbReference>
<comment type="catalytic activity">
    <reaction evidence="8 11">
        <text>2 H2O2 = O2 + 2 H2O</text>
        <dbReference type="Rhea" id="RHEA:20309"/>
        <dbReference type="ChEBI" id="CHEBI:15377"/>
        <dbReference type="ChEBI" id="CHEBI:15379"/>
        <dbReference type="ChEBI" id="CHEBI:16240"/>
        <dbReference type="EC" id="1.11.1.6"/>
    </reaction>
</comment>
<dbReference type="PROSITE" id="PS00437">
    <property type="entry name" value="CATALASE_1"/>
    <property type="match status" value="1"/>
</dbReference>
<proteinExistence type="inferred from homology"/>
<dbReference type="SMART" id="SM01060">
    <property type="entry name" value="Catalase"/>
    <property type="match status" value="1"/>
</dbReference>
<dbReference type="EnsemblMetazoa" id="Aqu2.1.41530_001">
    <property type="protein sequence ID" value="Aqu2.1.41530_001"/>
    <property type="gene ID" value="Aqu2.1.41530"/>
</dbReference>
<dbReference type="PROSITE" id="PS51402">
    <property type="entry name" value="CATALASE_3"/>
    <property type="match status" value="1"/>
</dbReference>
<dbReference type="FunFam" id="2.40.180.10:FF:000001">
    <property type="entry name" value="Catalase"/>
    <property type="match status" value="1"/>
</dbReference>
<evidence type="ECO:0000313" key="15">
    <source>
        <dbReference type="Proteomes" id="UP000007879"/>
    </source>
</evidence>
<dbReference type="PROSITE" id="PS00438">
    <property type="entry name" value="CATALASE_2"/>
    <property type="match status" value="1"/>
</dbReference>
<evidence type="ECO:0000256" key="8">
    <source>
        <dbReference type="ARBA" id="ARBA00049254"/>
    </source>
</evidence>
<comment type="function">
    <text evidence="12">Catalyzes the degradation of hydrogen peroxide (H(2)O(2)) generated by peroxisomal oxidases to water and oxygen, thereby protecting cells from the toxic effects of hydrogen peroxide.</text>
</comment>
<evidence type="ECO:0000256" key="4">
    <source>
        <dbReference type="ARBA" id="ARBA00022723"/>
    </source>
</evidence>
<accession>A0A1X7VNW3</accession>
<gene>
    <name evidence="14" type="primary">100631516</name>
</gene>
<dbReference type="InterPro" id="IPR011614">
    <property type="entry name" value="Catalase_core"/>
</dbReference>
<reference evidence="15" key="1">
    <citation type="journal article" date="2010" name="Nature">
        <title>The Amphimedon queenslandica genome and the evolution of animal complexity.</title>
        <authorList>
            <person name="Srivastava M."/>
            <person name="Simakov O."/>
            <person name="Chapman J."/>
            <person name="Fahey B."/>
            <person name="Gauthier M.E."/>
            <person name="Mitros T."/>
            <person name="Richards G.S."/>
            <person name="Conaco C."/>
            <person name="Dacre M."/>
            <person name="Hellsten U."/>
            <person name="Larroux C."/>
            <person name="Putnam N.H."/>
            <person name="Stanke M."/>
            <person name="Adamska M."/>
            <person name="Darling A."/>
            <person name="Degnan S.M."/>
            <person name="Oakley T.H."/>
            <person name="Plachetzki D.C."/>
            <person name="Zhai Y."/>
            <person name="Adamski M."/>
            <person name="Calcino A."/>
            <person name="Cummins S.F."/>
            <person name="Goodstein D.M."/>
            <person name="Harris C."/>
            <person name="Jackson D.J."/>
            <person name="Leys S.P."/>
            <person name="Shu S."/>
            <person name="Woodcroft B.J."/>
            <person name="Vervoort M."/>
            <person name="Kosik K.S."/>
            <person name="Manning G."/>
            <person name="Degnan B.M."/>
            <person name="Rokhsar D.S."/>
        </authorList>
    </citation>
    <scope>NUCLEOTIDE SEQUENCE [LARGE SCALE GENOMIC DNA]</scope>
</reference>
<dbReference type="PRINTS" id="PR00067">
    <property type="entry name" value="CATALASE"/>
</dbReference>
<dbReference type="Pfam" id="PF06628">
    <property type="entry name" value="Catalase-rel"/>
    <property type="match status" value="1"/>
</dbReference>
<dbReference type="eggNOG" id="KOG0047">
    <property type="taxonomic scope" value="Eukaryota"/>
</dbReference>
<reference evidence="14" key="2">
    <citation type="submission" date="2017-05" db="UniProtKB">
        <authorList>
            <consortium name="EnsemblMetazoa"/>
        </authorList>
    </citation>
    <scope>IDENTIFICATION</scope>
</reference>
<evidence type="ECO:0000256" key="1">
    <source>
        <dbReference type="ARBA" id="ARBA00005329"/>
    </source>
</evidence>
<keyword evidence="3 10" id="KW-0349">Heme</keyword>
<dbReference type="Proteomes" id="UP000007879">
    <property type="component" value="Unassembled WGS sequence"/>
</dbReference>
<feature type="binding site" description="axial binding residue" evidence="10">
    <location>
        <position position="356"/>
    </location>
    <ligand>
        <name>heme</name>
        <dbReference type="ChEBI" id="CHEBI:30413"/>
    </ligand>
    <ligandPart>
        <name>Fe</name>
        <dbReference type="ChEBI" id="CHEBI:18248"/>
    </ligandPart>
</feature>
<dbReference type="InParanoid" id="A0A1X7VNW3"/>
<evidence type="ECO:0000256" key="10">
    <source>
        <dbReference type="PIRSR" id="PIRSR038928-2"/>
    </source>
</evidence>
<dbReference type="STRING" id="400682.A0A1X7VNW3"/>
<comment type="similarity">
    <text evidence="1 11">Belongs to the catalase family.</text>
</comment>
<organism evidence="14">
    <name type="scientific">Amphimedon queenslandica</name>
    <name type="common">Sponge</name>
    <dbReference type="NCBI Taxonomy" id="400682"/>
    <lineage>
        <taxon>Eukaryota</taxon>
        <taxon>Metazoa</taxon>
        <taxon>Porifera</taxon>
        <taxon>Demospongiae</taxon>
        <taxon>Heteroscleromorpha</taxon>
        <taxon>Haplosclerida</taxon>
        <taxon>Niphatidae</taxon>
        <taxon>Amphimedon</taxon>
    </lineage>
</organism>
<keyword evidence="2 11" id="KW-0575">Peroxidase</keyword>
<dbReference type="GO" id="GO:0005739">
    <property type="term" value="C:mitochondrion"/>
    <property type="evidence" value="ECO:0007669"/>
    <property type="project" value="TreeGrafter"/>
</dbReference>
<dbReference type="Gene3D" id="2.40.180.10">
    <property type="entry name" value="Catalase core domain"/>
    <property type="match status" value="1"/>
</dbReference>
<dbReference type="EnsemblMetazoa" id="XM_020004901.1">
    <property type="protein sequence ID" value="XP_019860460.1"/>
    <property type="gene ID" value="LOC100631516"/>
</dbReference>
<evidence type="ECO:0000313" key="14">
    <source>
        <dbReference type="EnsemblMetazoa" id="Aqu2.1.41530_001"/>
    </source>
</evidence>
<dbReference type="InterPro" id="IPR018028">
    <property type="entry name" value="Catalase"/>
</dbReference>
<dbReference type="GO" id="GO:0042542">
    <property type="term" value="P:response to hydrogen peroxide"/>
    <property type="evidence" value="ECO:0007669"/>
    <property type="project" value="TreeGrafter"/>
</dbReference>
<dbReference type="InterPro" id="IPR040333">
    <property type="entry name" value="Catalase_3"/>
</dbReference>
<dbReference type="GO" id="GO:0005777">
    <property type="term" value="C:peroxisome"/>
    <property type="evidence" value="ECO:0007669"/>
    <property type="project" value="TreeGrafter"/>
</dbReference>
<name>A0A1X7VNW3_AMPQE</name>
<keyword evidence="15" id="KW-1185">Reference proteome</keyword>
<dbReference type="CDD" id="cd08156">
    <property type="entry name" value="catalase_clade_3"/>
    <property type="match status" value="1"/>
</dbReference>
<dbReference type="GO" id="GO:0004096">
    <property type="term" value="F:catalase activity"/>
    <property type="evidence" value="ECO:0007669"/>
    <property type="project" value="UniProtKB-EC"/>
</dbReference>
<evidence type="ECO:0000256" key="12">
    <source>
        <dbReference type="RuleBase" id="RU004142"/>
    </source>
</evidence>
<dbReference type="OrthoDB" id="6880011at2759"/>
<dbReference type="EC" id="1.11.1.6" evidence="11"/>
<dbReference type="EnsemblMetazoa" id="XM_011411246.2">
    <property type="protein sequence ID" value="XP_011409548.1"/>
    <property type="gene ID" value="LOC100631516"/>
</dbReference>
<evidence type="ECO:0000256" key="11">
    <source>
        <dbReference type="RuleBase" id="RU000498"/>
    </source>
</evidence>
<dbReference type="InterPro" id="IPR010582">
    <property type="entry name" value="Catalase_immune_responsive"/>
</dbReference>
<comment type="cofactor">
    <cofactor evidence="10">
        <name>heme</name>
        <dbReference type="ChEBI" id="CHEBI:30413"/>
    </cofactor>
</comment>
<dbReference type="PANTHER" id="PTHR11465">
    <property type="entry name" value="CATALASE"/>
    <property type="match status" value="1"/>
</dbReference>
<dbReference type="GO" id="GO:0020037">
    <property type="term" value="F:heme binding"/>
    <property type="evidence" value="ECO:0007669"/>
    <property type="project" value="InterPro"/>
</dbReference>
<dbReference type="SUPFAM" id="SSF56634">
    <property type="entry name" value="Heme-dependent catalase-like"/>
    <property type="match status" value="1"/>
</dbReference>
<keyword evidence="6 10" id="KW-0408">Iron</keyword>
<evidence type="ECO:0000256" key="6">
    <source>
        <dbReference type="ARBA" id="ARBA00023004"/>
    </source>
</evidence>
<feature type="domain" description="Catalase core" evidence="13">
    <location>
        <begin position="26"/>
        <end position="411"/>
    </location>
</feature>
<evidence type="ECO:0000256" key="3">
    <source>
        <dbReference type="ARBA" id="ARBA00022617"/>
    </source>
</evidence>
<dbReference type="InterPro" id="IPR020835">
    <property type="entry name" value="Catalase_sf"/>
</dbReference>
<keyword evidence="5 11" id="KW-0560">Oxidoreductase</keyword>
<dbReference type="PIRSF" id="PIRSF038928">
    <property type="entry name" value="Catalase_clade1-3"/>
    <property type="match status" value="1"/>
</dbReference>
<sequence length="498" mass="56090">MSSKRPACFSQLEEYAKKTQPGEVLTTTHGNPIDFKTAIQTFGPRGPMLMQDGVYLDEMAHFDRERIPERVVHAKGAGAYGVFEVTHDITKYCCAKLFSEVGKKTDLFIRFSTVGGESGSADTARDPRGFAVKFYTEDGNWDLVGNNTPIFFIRDPFLFPSFIHTQKRNPVTHLKDPDMFWDFISLRPETTHQVSFLFSDRGIPDGYRHMNGYGSHTFKLVNSKGEPVYCKFHYKTDQGIKNMPVGKAAELAGTNPDYSIQDLYEAIATGNFPSWTLSIQVMTYEQAEKCSFNPFDLTKVWPHADYPLIPVGKITLNRNPSNYFFDVEQSAFSPAHMPPGIEASPDKMLQGRLFSYDDTHFHRLGPNFQMIPVNCPYAGKPRNYVRDGPMCVDGNQGGAPNYYPNSFNGPKDMGKHDVTIFPGPAGDVKRYNAADDDNFSQVGIFYNKVLNEEERTRLAQNIAGHMKNASPKIQERAIANFSKADPDYGARIKKYISQ</sequence>
<dbReference type="KEGG" id="aqu:100631516"/>
<keyword evidence="7 11" id="KW-0376">Hydrogen peroxide</keyword>
<keyword evidence="4 10" id="KW-0479">Metal-binding</keyword>
<dbReference type="PANTHER" id="PTHR11465:SF9">
    <property type="entry name" value="CATALASE"/>
    <property type="match status" value="1"/>
</dbReference>
<evidence type="ECO:0000256" key="2">
    <source>
        <dbReference type="ARBA" id="ARBA00022559"/>
    </source>
</evidence>
<evidence type="ECO:0000256" key="9">
    <source>
        <dbReference type="PIRSR" id="PIRSR038928-1"/>
    </source>
</evidence>
<dbReference type="AlphaFoldDB" id="A0A1X7VNW3"/>
<feature type="active site" evidence="9">
    <location>
        <position position="146"/>
    </location>
</feature>
<dbReference type="OMA" id="QVTWLFG"/>
<evidence type="ECO:0000259" key="13">
    <source>
        <dbReference type="SMART" id="SM01060"/>
    </source>
</evidence>
<dbReference type="GO" id="GO:0046872">
    <property type="term" value="F:metal ion binding"/>
    <property type="evidence" value="ECO:0007669"/>
    <property type="project" value="UniProtKB-KW"/>
</dbReference>